<dbReference type="EMBL" id="CAWYQH010000163">
    <property type="protein sequence ID" value="CAK8697281.1"/>
    <property type="molecule type" value="Genomic_DNA"/>
</dbReference>
<feature type="region of interest" description="Disordered" evidence="3">
    <location>
        <begin position="430"/>
        <end position="454"/>
    </location>
</feature>
<gene>
    <name evidence="5" type="ORF">CVLEPA_LOCUS30537</name>
</gene>
<evidence type="ECO:0000256" key="1">
    <source>
        <dbReference type="ARBA" id="ARBA00004123"/>
    </source>
</evidence>
<dbReference type="InterPro" id="IPR015940">
    <property type="entry name" value="UBA"/>
</dbReference>
<dbReference type="PANTHER" id="PTHR13681">
    <property type="entry name" value="SURVIVAL OF MOTOR NEURON-RELATED-SPLICING FACTOR 30-RELATED"/>
    <property type="match status" value="1"/>
</dbReference>
<name>A0ABP0GZY9_CLALP</name>
<evidence type="ECO:0000256" key="2">
    <source>
        <dbReference type="ARBA" id="ARBA00023242"/>
    </source>
</evidence>
<evidence type="ECO:0000313" key="6">
    <source>
        <dbReference type="Proteomes" id="UP001642483"/>
    </source>
</evidence>
<dbReference type="Proteomes" id="UP001642483">
    <property type="component" value="Unassembled WGS sequence"/>
</dbReference>
<feature type="compositionally biased region" description="Basic and acidic residues" evidence="3">
    <location>
        <begin position="356"/>
        <end position="366"/>
    </location>
</feature>
<organism evidence="5 6">
    <name type="scientific">Clavelina lepadiformis</name>
    <name type="common">Light-bulb sea squirt</name>
    <name type="synonym">Ascidia lepadiformis</name>
    <dbReference type="NCBI Taxonomy" id="159417"/>
    <lineage>
        <taxon>Eukaryota</taxon>
        <taxon>Metazoa</taxon>
        <taxon>Chordata</taxon>
        <taxon>Tunicata</taxon>
        <taxon>Ascidiacea</taxon>
        <taxon>Aplousobranchia</taxon>
        <taxon>Clavelinidae</taxon>
        <taxon>Clavelina</taxon>
    </lineage>
</organism>
<comment type="caution">
    <text evidence="5">The sequence shown here is derived from an EMBL/GenBank/DDBJ whole genome shotgun (WGS) entry which is preliminary data.</text>
</comment>
<protein>
    <recommendedName>
        <fullName evidence="4">UBA domain-containing protein</fullName>
    </recommendedName>
</protein>
<accession>A0ABP0GZY9</accession>
<feature type="compositionally biased region" description="Basic and acidic residues" evidence="3">
    <location>
        <begin position="334"/>
        <end position="347"/>
    </location>
</feature>
<sequence>MVSIKEELKSRGWNLTDDGIELCSEECGQMKDVKAIIKHALDMDLTEIGEKTIPDDINKSKDKEFMSPCVLQVVKVRNVSAPKANEESSVAPRMLQLHLTDGHKTCVGIEDSNIPKISLETPPGCKICLRGLVKIQNGLLLLNSGNVDFIRGKVDNIYKRWLAAKEASGFSRIISDVEEAPPPFVPFGNKITYKCNPATPSLQKSQSNENEEENKEFLEQRDAVIAEVSKTKFDISGKTFSGGSKSTDFAPPLQKEFPNRKFDTKSQNASQREHQIYKMQNMKIDENSCSQITQMGFSRSAAVNALQKFNNNLDQAIEHLLNPDDQGQGSSRPSRGDSRGGRSDRKGGRGRGRNRQSRDNEDRSDQRPSTSATLFDFLETKITPTSKQSSDDPSMSKPGSSKTFENDETNDDRLQEEYLVEYAKELSLVETHGGSGGGDVDISGYQSRSETDERRGIARYRGRIRSNGILNDETKDSELIEESMKETKNTPQDTTTEKIPASGVDVGQEADPEEKEAEAEVGGGVTERKNPMTQKITTDVTFMIKEMDIITNRLLSRAVKEKPIQPERFPEMNIPKNIHSLMAYWNTTRETKPRNDPNSNGHPEIAMLTYHRVCRKRKCRSCKQG</sequence>
<dbReference type="InterPro" id="IPR042470">
    <property type="entry name" value="RMI1_N_C_sf"/>
</dbReference>
<feature type="compositionally biased region" description="Polar residues" evidence="3">
    <location>
        <begin position="382"/>
        <end position="403"/>
    </location>
</feature>
<feature type="region of interest" description="Disordered" evidence="3">
    <location>
        <begin position="321"/>
        <end position="411"/>
    </location>
</feature>
<reference evidence="5 6" key="1">
    <citation type="submission" date="2024-02" db="EMBL/GenBank/DDBJ databases">
        <authorList>
            <person name="Daric V."/>
            <person name="Darras S."/>
        </authorList>
    </citation>
    <scope>NUCLEOTIDE SEQUENCE [LARGE SCALE GENOMIC DNA]</scope>
</reference>
<feature type="region of interest" description="Disordered" evidence="3">
    <location>
        <begin position="243"/>
        <end position="272"/>
    </location>
</feature>
<dbReference type="SMART" id="SM00165">
    <property type="entry name" value="UBA"/>
    <property type="match status" value="1"/>
</dbReference>
<dbReference type="InterPro" id="IPR013894">
    <property type="entry name" value="RMI1_OB"/>
</dbReference>
<dbReference type="PANTHER" id="PTHR13681:SF24">
    <property type="entry name" value="TUDOR DOMAIN-CONTAINING PROTEIN 3"/>
    <property type="match status" value="1"/>
</dbReference>
<comment type="subcellular location">
    <subcellularLocation>
        <location evidence="1">Nucleus</location>
    </subcellularLocation>
</comment>
<dbReference type="Pfam" id="PF00627">
    <property type="entry name" value="UBA"/>
    <property type="match status" value="1"/>
</dbReference>
<feature type="domain" description="UBA" evidence="4">
    <location>
        <begin position="283"/>
        <end position="323"/>
    </location>
</feature>
<keyword evidence="6" id="KW-1185">Reference proteome</keyword>
<evidence type="ECO:0000313" key="5">
    <source>
        <dbReference type="EMBL" id="CAK8697281.1"/>
    </source>
</evidence>
<dbReference type="Gene3D" id="2.40.50.770">
    <property type="entry name" value="RecQ-mediated genome instability protein Rmi1, C-terminal domain"/>
    <property type="match status" value="1"/>
</dbReference>
<dbReference type="InterPro" id="IPR009060">
    <property type="entry name" value="UBA-like_sf"/>
</dbReference>
<dbReference type="SMART" id="SM01161">
    <property type="entry name" value="DUF1767"/>
    <property type="match status" value="1"/>
</dbReference>
<proteinExistence type="predicted"/>
<dbReference type="Pfam" id="PF08585">
    <property type="entry name" value="RMI1_N_C"/>
    <property type="match status" value="1"/>
</dbReference>
<keyword evidence="2" id="KW-0539">Nucleus</keyword>
<evidence type="ECO:0000259" key="4">
    <source>
        <dbReference type="PROSITE" id="PS50030"/>
    </source>
</evidence>
<dbReference type="Gene3D" id="1.10.8.10">
    <property type="entry name" value="DNA helicase RuvA subunit, C-terminal domain"/>
    <property type="match status" value="1"/>
</dbReference>
<dbReference type="SUPFAM" id="SSF46934">
    <property type="entry name" value="UBA-like"/>
    <property type="match status" value="1"/>
</dbReference>
<evidence type="ECO:0000256" key="3">
    <source>
        <dbReference type="SAM" id="MobiDB-lite"/>
    </source>
</evidence>
<dbReference type="PROSITE" id="PS50030">
    <property type="entry name" value="UBA"/>
    <property type="match status" value="1"/>
</dbReference>